<dbReference type="AlphaFoldDB" id="A0A9X1ZBU0"/>
<comment type="caution">
    <text evidence="1">The sequence shown here is derived from an EMBL/GenBank/DDBJ whole genome shotgun (WGS) entry which is preliminary data.</text>
</comment>
<proteinExistence type="predicted"/>
<organism evidence="1 2">
    <name type="scientific">Shewanella algicola</name>
    <dbReference type="NCBI Taxonomy" id="640633"/>
    <lineage>
        <taxon>Bacteria</taxon>
        <taxon>Pseudomonadati</taxon>
        <taxon>Pseudomonadota</taxon>
        <taxon>Gammaproteobacteria</taxon>
        <taxon>Alteromonadales</taxon>
        <taxon>Shewanellaceae</taxon>
        <taxon>Shewanella</taxon>
    </lineage>
</organism>
<keyword evidence="2" id="KW-1185">Reference proteome</keyword>
<name>A0A9X1ZBU0_9GAMM</name>
<dbReference type="GO" id="GO:0042925">
    <property type="term" value="F:benzoate transmembrane transporter activity"/>
    <property type="evidence" value="ECO:0007669"/>
    <property type="project" value="InterPro"/>
</dbReference>
<dbReference type="RefSeq" id="WP_188926877.1">
    <property type="nucleotide sequence ID" value="NZ_BMQI01000061.1"/>
</dbReference>
<dbReference type="GO" id="GO:0016020">
    <property type="term" value="C:membrane"/>
    <property type="evidence" value="ECO:0007669"/>
    <property type="project" value="InterPro"/>
</dbReference>
<dbReference type="Pfam" id="PF03594">
    <property type="entry name" value="BenE"/>
    <property type="match status" value="1"/>
</dbReference>
<gene>
    <name evidence="1" type="ORF">L2749_19795</name>
</gene>
<evidence type="ECO:0000313" key="1">
    <source>
        <dbReference type="EMBL" id="MCL1107462.1"/>
    </source>
</evidence>
<dbReference type="Proteomes" id="UP001139408">
    <property type="component" value="Unassembled WGS sequence"/>
</dbReference>
<accession>A0A9X1ZBU0</accession>
<evidence type="ECO:0000313" key="2">
    <source>
        <dbReference type="Proteomes" id="UP001139408"/>
    </source>
</evidence>
<sequence length="51" mass="5491">MTWAHTIQAGIALLTAINSSIKQALSEDKMSEAAIITFLVTASNLTLWDIS</sequence>
<dbReference type="InterPro" id="IPR004711">
    <property type="entry name" value="Benzoate_Transporter"/>
</dbReference>
<dbReference type="EMBL" id="JAKILJ010000062">
    <property type="protein sequence ID" value="MCL1107462.1"/>
    <property type="molecule type" value="Genomic_DNA"/>
</dbReference>
<protein>
    <submittedName>
        <fullName evidence="1">Benzoate/H(+) symporter BenE family transporter</fullName>
    </submittedName>
</protein>
<reference evidence="1" key="1">
    <citation type="submission" date="2022-01" db="EMBL/GenBank/DDBJ databases">
        <title>Whole genome-based taxonomy of the Shewanellaceae.</title>
        <authorList>
            <person name="Martin-Rodriguez A.J."/>
        </authorList>
    </citation>
    <scope>NUCLEOTIDE SEQUENCE</scope>
    <source>
        <strain evidence="1">DSM 23803</strain>
    </source>
</reference>